<reference evidence="2" key="1">
    <citation type="submission" date="2020-05" db="EMBL/GenBank/DDBJ databases">
        <authorList>
            <person name="Chiriac C."/>
            <person name="Salcher M."/>
            <person name="Ghai R."/>
            <person name="Kavagutti S V."/>
        </authorList>
    </citation>
    <scope>NUCLEOTIDE SEQUENCE</scope>
</reference>
<evidence type="ECO:0000313" key="2">
    <source>
        <dbReference type="EMBL" id="CAB4205592.1"/>
    </source>
</evidence>
<dbReference type="EMBL" id="LR797504">
    <property type="protein sequence ID" value="CAB4221649.1"/>
    <property type="molecule type" value="Genomic_DNA"/>
</dbReference>
<gene>
    <name evidence="1" type="ORF">UFOVP1286_53</name>
    <name evidence="2" type="ORF">UFOVP1407_83</name>
    <name evidence="3" type="ORF">UFOVP1640_50</name>
</gene>
<evidence type="ECO:0000313" key="1">
    <source>
        <dbReference type="EMBL" id="CAB4195943.1"/>
    </source>
</evidence>
<sequence>MKYFLVFVWLFFLAHIAAALASNDGILIINQPNGGQTVCITQGSYVVCY</sequence>
<dbReference type="EMBL" id="LR797247">
    <property type="protein sequence ID" value="CAB4195943.1"/>
    <property type="molecule type" value="Genomic_DNA"/>
</dbReference>
<evidence type="ECO:0000313" key="3">
    <source>
        <dbReference type="EMBL" id="CAB4221649.1"/>
    </source>
</evidence>
<dbReference type="EMBL" id="LR797360">
    <property type="protein sequence ID" value="CAB4205592.1"/>
    <property type="molecule type" value="Genomic_DNA"/>
</dbReference>
<protein>
    <submittedName>
        <fullName evidence="2">Uncharacterized protein</fullName>
    </submittedName>
</protein>
<accession>A0A6J5S8Z9</accession>
<name>A0A6J5S8Z9_9CAUD</name>
<proteinExistence type="predicted"/>
<organism evidence="2">
    <name type="scientific">uncultured Caudovirales phage</name>
    <dbReference type="NCBI Taxonomy" id="2100421"/>
    <lineage>
        <taxon>Viruses</taxon>
        <taxon>Duplodnaviria</taxon>
        <taxon>Heunggongvirae</taxon>
        <taxon>Uroviricota</taxon>
        <taxon>Caudoviricetes</taxon>
        <taxon>Peduoviridae</taxon>
        <taxon>Maltschvirus</taxon>
        <taxon>Maltschvirus maltsch</taxon>
    </lineage>
</organism>